<keyword evidence="4" id="KW-0812">Transmembrane</keyword>
<feature type="region of interest" description="Disordered" evidence="9">
    <location>
        <begin position="113"/>
        <end position="141"/>
    </location>
</feature>
<keyword evidence="3" id="KW-0813">Transport</keyword>
<evidence type="ECO:0000256" key="5">
    <source>
        <dbReference type="ARBA" id="ARBA00022989"/>
    </source>
</evidence>
<dbReference type="PANTHER" id="PTHR31086">
    <property type="entry name" value="ALUMINUM-ACTIVATED MALATE TRANSPORTER 10"/>
    <property type="match status" value="1"/>
</dbReference>
<evidence type="ECO:0000256" key="2">
    <source>
        <dbReference type="ARBA" id="ARBA00007079"/>
    </source>
</evidence>
<dbReference type="Proteomes" id="UP000515121">
    <property type="component" value="Unplaced"/>
</dbReference>
<comment type="subcellular location">
    <subcellularLocation>
        <location evidence="1">Membrane</location>
        <topology evidence="1">Multi-pass membrane protein</topology>
    </subcellularLocation>
</comment>
<protein>
    <submittedName>
        <fullName evidence="11">Aluminum-activated malate transporter 7-like</fullName>
    </submittedName>
</protein>
<proteinExistence type="inferred from homology"/>
<keyword evidence="8" id="KW-0407">Ion channel</keyword>
<keyword evidence="5" id="KW-1133">Transmembrane helix</keyword>
<evidence type="ECO:0000313" key="11">
    <source>
        <dbReference type="RefSeq" id="XP_022753737.1"/>
    </source>
</evidence>
<evidence type="ECO:0000256" key="1">
    <source>
        <dbReference type="ARBA" id="ARBA00004141"/>
    </source>
</evidence>
<evidence type="ECO:0000256" key="3">
    <source>
        <dbReference type="ARBA" id="ARBA00022448"/>
    </source>
</evidence>
<dbReference type="KEGG" id="dzi:111302064"/>
<dbReference type="GO" id="GO:0015743">
    <property type="term" value="P:malate transport"/>
    <property type="evidence" value="ECO:0007669"/>
    <property type="project" value="InterPro"/>
</dbReference>
<evidence type="ECO:0000256" key="9">
    <source>
        <dbReference type="SAM" id="MobiDB-lite"/>
    </source>
</evidence>
<feature type="non-terminal residue" evidence="11">
    <location>
        <position position="1"/>
    </location>
</feature>
<organism evidence="10 11">
    <name type="scientific">Durio zibethinus</name>
    <name type="common">Durian</name>
    <dbReference type="NCBI Taxonomy" id="66656"/>
    <lineage>
        <taxon>Eukaryota</taxon>
        <taxon>Viridiplantae</taxon>
        <taxon>Streptophyta</taxon>
        <taxon>Embryophyta</taxon>
        <taxon>Tracheophyta</taxon>
        <taxon>Spermatophyta</taxon>
        <taxon>Magnoliopsida</taxon>
        <taxon>eudicotyledons</taxon>
        <taxon>Gunneridae</taxon>
        <taxon>Pentapetalae</taxon>
        <taxon>rosids</taxon>
        <taxon>malvids</taxon>
        <taxon>Malvales</taxon>
        <taxon>Malvaceae</taxon>
        <taxon>Helicteroideae</taxon>
        <taxon>Durio</taxon>
    </lineage>
</organism>
<comment type="similarity">
    <text evidence="2">Belongs to the aromatic acid exporter (TC 2.A.85) family.</text>
</comment>
<accession>A0A6P5ZMG9</accession>
<evidence type="ECO:0000256" key="4">
    <source>
        <dbReference type="ARBA" id="ARBA00022692"/>
    </source>
</evidence>
<gene>
    <name evidence="11" type="primary">LOC111302064</name>
</gene>
<dbReference type="OrthoDB" id="1742128at2759"/>
<evidence type="ECO:0000256" key="7">
    <source>
        <dbReference type="ARBA" id="ARBA00023136"/>
    </source>
</evidence>
<dbReference type="GeneID" id="111302064"/>
<evidence type="ECO:0000256" key="6">
    <source>
        <dbReference type="ARBA" id="ARBA00023065"/>
    </source>
</evidence>
<dbReference type="Pfam" id="PF11744">
    <property type="entry name" value="ALMT"/>
    <property type="match status" value="1"/>
</dbReference>
<dbReference type="InterPro" id="IPR020966">
    <property type="entry name" value="ALMT"/>
</dbReference>
<reference evidence="11" key="1">
    <citation type="submission" date="2025-08" db="UniProtKB">
        <authorList>
            <consortium name="RefSeq"/>
        </authorList>
    </citation>
    <scope>IDENTIFICATION</scope>
    <source>
        <tissue evidence="11">Fruit stalk</tissue>
    </source>
</reference>
<evidence type="ECO:0000313" key="10">
    <source>
        <dbReference type="Proteomes" id="UP000515121"/>
    </source>
</evidence>
<evidence type="ECO:0000256" key="8">
    <source>
        <dbReference type="ARBA" id="ARBA00023303"/>
    </source>
</evidence>
<keyword evidence="7" id="KW-0472">Membrane</keyword>
<name>A0A6P5ZMG9_DURZI</name>
<keyword evidence="6" id="KW-0406">Ion transport</keyword>
<dbReference type="GO" id="GO:0034220">
    <property type="term" value="P:monoatomic ion transmembrane transport"/>
    <property type="evidence" value="ECO:0007669"/>
    <property type="project" value="UniProtKB-KW"/>
</dbReference>
<dbReference type="AlphaFoldDB" id="A0A6P5ZMG9"/>
<dbReference type="GO" id="GO:0016020">
    <property type="term" value="C:membrane"/>
    <property type="evidence" value="ECO:0007669"/>
    <property type="project" value="UniProtKB-SubCell"/>
</dbReference>
<sequence>LVLLLQAKPEIRSKIQETYSKMSMESGKALKELALAIKRLAKPFSADIHIENSKSAVKNLNSLVRSGLLDDEMDLLEVVRVATVASLLIDVITYTEEIAGSVLKLASMASFEAAEPTVSPEKPETRQPEIVNSYSNDANST</sequence>
<dbReference type="RefSeq" id="XP_022753737.1">
    <property type="nucleotide sequence ID" value="XM_022898002.1"/>
</dbReference>
<keyword evidence="10" id="KW-1185">Reference proteome</keyword>
<feature type="compositionally biased region" description="Polar residues" evidence="9">
    <location>
        <begin position="130"/>
        <end position="141"/>
    </location>
</feature>